<dbReference type="InterPro" id="IPR025363">
    <property type="entry name" value="DUF4267"/>
</dbReference>
<dbReference type="OrthoDB" id="5216128at2759"/>
<sequence length="130" mass="14039">MSFSKSSVLNLFATAIATISIGFGINAIVRPDHGLTFFEWEPPADAALHRMVDSLMAIYGIRDIFMGLVIYATAYYGSRQALGWTLILNSAVAFADGAVCWTHGQGQWAHWGYAPLIAVTGSLILGADRT</sequence>
<keyword evidence="1" id="KW-1133">Transmembrane helix</keyword>
<organism evidence="2 3">
    <name type="scientific">Penicillium cinerascens</name>
    <dbReference type="NCBI Taxonomy" id="70096"/>
    <lineage>
        <taxon>Eukaryota</taxon>
        <taxon>Fungi</taxon>
        <taxon>Dikarya</taxon>
        <taxon>Ascomycota</taxon>
        <taxon>Pezizomycotina</taxon>
        <taxon>Eurotiomycetes</taxon>
        <taxon>Eurotiomycetidae</taxon>
        <taxon>Eurotiales</taxon>
        <taxon>Aspergillaceae</taxon>
        <taxon>Penicillium</taxon>
    </lineage>
</organism>
<dbReference type="Pfam" id="PF14087">
    <property type="entry name" value="DUF4267"/>
    <property type="match status" value="1"/>
</dbReference>
<dbReference type="EMBL" id="JAPQKR010000016">
    <property type="protein sequence ID" value="KAJ5191713.1"/>
    <property type="molecule type" value="Genomic_DNA"/>
</dbReference>
<evidence type="ECO:0000313" key="2">
    <source>
        <dbReference type="EMBL" id="KAJ5191713.1"/>
    </source>
</evidence>
<accession>A0A9W9J6Y2</accession>
<dbReference type="Proteomes" id="UP001150904">
    <property type="component" value="Unassembled WGS sequence"/>
</dbReference>
<dbReference type="AlphaFoldDB" id="A0A9W9J6Y2"/>
<evidence type="ECO:0000313" key="3">
    <source>
        <dbReference type="Proteomes" id="UP001150904"/>
    </source>
</evidence>
<evidence type="ECO:0000256" key="1">
    <source>
        <dbReference type="SAM" id="Phobius"/>
    </source>
</evidence>
<name>A0A9W9J6Y2_9EURO</name>
<feature type="transmembrane region" description="Helical" evidence="1">
    <location>
        <begin position="81"/>
        <end position="104"/>
    </location>
</feature>
<keyword evidence="1" id="KW-0472">Membrane</keyword>
<feature type="transmembrane region" description="Helical" evidence="1">
    <location>
        <begin position="56"/>
        <end position="74"/>
    </location>
</feature>
<dbReference type="GeneID" id="83185055"/>
<feature type="transmembrane region" description="Helical" evidence="1">
    <location>
        <begin position="7"/>
        <end position="29"/>
    </location>
</feature>
<keyword evidence="3" id="KW-1185">Reference proteome</keyword>
<reference evidence="2" key="1">
    <citation type="submission" date="2022-12" db="EMBL/GenBank/DDBJ databases">
        <authorList>
            <person name="Petersen C."/>
        </authorList>
    </citation>
    <scope>NUCLEOTIDE SEQUENCE</scope>
    <source>
        <strain evidence="2">IBT 15544</strain>
    </source>
</reference>
<comment type="caution">
    <text evidence="2">The sequence shown here is derived from an EMBL/GenBank/DDBJ whole genome shotgun (WGS) entry which is preliminary data.</text>
</comment>
<proteinExistence type="predicted"/>
<feature type="transmembrane region" description="Helical" evidence="1">
    <location>
        <begin position="110"/>
        <end position="127"/>
    </location>
</feature>
<gene>
    <name evidence="2" type="ORF">N7498_010698</name>
</gene>
<keyword evidence="1" id="KW-0812">Transmembrane</keyword>
<dbReference type="RefSeq" id="XP_058304653.1">
    <property type="nucleotide sequence ID" value="XM_058457754.1"/>
</dbReference>
<protein>
    <submittedName>
        <fullName evidence="2">Uncharacterized protein</fullName>
    </submittedName>
</protein>
<reference evidence="2" key="2">
    <citation type="journal article" date="2023" name="IMA Fungus">
        <title>Comparative genomic study of the Penicillium genus elucidates a diverse pangenome and 15 lateral gene transfer events.</title>
        <authorList>
            <person name="Petersen C."/>
            <person name="Sorensen T."/>
            <person name="Nielsen M.R."/>
            <person name="Sondergaard T.E."/>
            <person name="Sorensen J.L."/>
            <person name="Fitzpatrick D.A."/>
            <person name="Frisvad J.C."/>
            <person name="Nielsen K.L."/>
        </authorList>
    </citation>
    <scope>NUCLEOTIDE SEQUENCE</scope>
    <source>
        <strain evidence="2">IBT 15544</strain>
    </source>
</reference>